<keyword evidence="2" id="KW-0808">Transferase</keyword>
<comment type="caution">
    <text evidence="9">The sequence shown here is derived from an EMBL/GenBank/DDBJ whole genome shotgun (WGS) entry which is preliminary data.</text>
</comment>
<dbReference type="PATRIC" id="fig|136160.3.peg.3814"/>
<gene>
    <name evidence="9" type="ORF">AMD02_19190</name>
</gene>
<dbReference type="InterPro" id="IPR031475">
    <property type="entry name" value="NBD_C"/>
</dbReference>
<keyword evidence="3" id="KW-0547">Nucleotide-binding</keyword>
<name>A0A0M0KBS5_ALKHA</name>
<dbReference type="Pfam" id="PF07005">
    <property type="entry name" value="SBD_N"/>
    <property type="match status" value="1"/>
</dbReference>
<organism evidence="9">
    <name type="scientific">Halalkalibacterium halodurans</name>
    <name type="common">Bacillus halodurans</name>
    <dbReference type="NCBI Taxonomy" id="86665"/>
    <lineage>
        <taxon>Bacteria</taxon>
        <taxon>Bacillati</taxon>
        <taxon>Bacillota</taxon>
        <taxon>Bacilli</taxon>
        <taxon>Bacillales</taxon>
        <taxon>Bacillaceae</taxon>
        <taxon>Halalkalibacterium (ex Joshi et al. 2022)</taxon>
    </lineage>
</organism>
<dbReference type="Gene3D" id="3.40.50.10840">
    <property type="entry name" value="Putative sugar-binding, N-terminal domain"/>
    <property type="match status" value="1"/>
</dbReference>
<accession>A0A0M0KBS5</accession>
<keyword evidence="4" id="KW-0418">Kinase</keyword>
<dbReference type="Pfam" id="PF17042">
    <property type="entry name" value="NBD_C"/>
    <property type="match status" value="1"/>
</dbReference>
<evidence type="ECO:0000256" key="3">
    <source>
        <dbReference type="ARBA" id="ARBA00022741"/>
    </source>
</evidence>
<evidence type="ECO:0000256" key="5">
    <source>
        <dbReference type="ARBA" id="ARBA00022840"/>
    </source>
</evidence>
<dbReference type="EMBL" id="LILD01000014">
    <property type="protein sequence ID" value="KOO36306.1"/>
    <property type="molecule type" value="Genomic_DNA"/>
</dbReference>
<keyword evidence="5" id="KW-0067">ATP-binding</keyword>
<evidence type="ECO:0000313" key="9">
    <source>
        <dbReference type="EMBL" id="KOO36306.1"/>
    </source>
</evidence>
<evidence type="ECO:0000256" key="4">
    <source>
        <dbReference type="ARBA" id="ARBA00022777"/>
    </source>
</evidence>
<dbReference type="SUPFAM" id="SSF142764">
    <property type="entry name" value="YgbK-like"/>
    <property type="match status" value="1"/>
</dbReference>
<dbReference type="AlphaFoldDB" id="A0A0M0KBS5"/>
<dbReference type="Gene3D" id="3.40.980.20">
    <property type="entry name" value="Four-carbon acid sugar kinase, nucleotide binding domain"/>
    <property type="match status" value="1"/>
</dbReference>
<dbReference type="GeneID" id="87596357"/>
<dbReference type="InterPro" id="IPR037051">
    <property type="entry name" value="4-carb_acid_sugar_kinase_N_sf"/>
</dbReference>
<comment type="similarity">
    <text evidence="1">Belongs to the four-carbon acid sugar kinase family.</text>
</comment>
<evidence type="ECO:0000256" key="1">
    <source>
        <dbReference type="ARBA" id="ARBA00005715"/>
    </source>
</evidence>
<dbReference type="InterPro" id="IPR010737">
    <property type="entry name" value="4-carb_acid_sugar_kinase_N"/>
</dbReference>
<sequence>MRIGVIADDLTGANATGVRLVKQGFPAATVVHSASVPSGDNYQALIMDTDSRYVRSAIAAKRVTDAMNQLKRWGARMFTKRIDSTLRGNIGVELDTMLAELGESSVAIVMPSFPDSGRTVTGGYLLVHGVPVQDTFVSKDPVSPIITSYVPDLLRKQTKHPVGYVGLHEVMSGRNVILQHVEQLISEGKRLIVIDAVTNEQVDDVAKAVAVIKDRPIVPACPGPFTAAYVRAVTQQQQEDARLLVAVGSATSLTGRQLDYLITKLDASPIYVNPEPLASYTSTWDEEVERATKAAQEAGKTEKILIVTTYKPGQQLVNLKEKAKQENTSEDALAKRITDGLATISRQVLASDELSFAGCFTSGGDVTASMCALGRANGIALQDEVLPLAAFGTFVAGYFDGLPVVTKGGLVGDETSIYDCVQYLLAHVSKCQLQK</sequence>
<dbReference type="GO" id="GO:0005524">
    <property type="term" value="F:ATP binding"/>
    <property type="evidence" value="ECO:0007669"/>
    <property type="project" value="UniProtKB-KW"/>
</dbReference>
<dbReference type="InterPro" id="IPR042213">
    <property type="entry name" value="NBD_C_sf"/>
</dbReference>
<evidence type="ECO:0008006" key="10">
    <source>
        <dbReference type="Google" id="ProtNLM"/>
    </source>
</evidence>
<evidence type="ECO:0000259" key="7">
    <source>
        <dbReference type="Pfam" id="PF07005"/>
    </source>
</evidence>
<feature type="domain" description="Four-carbon acid sugar kinase N-terminal" evidence="7">
    <location>
        <begin position="3"/>
        <end position="228"/>
    </location>
</feature>
<dbReference type="RefSeq" id="WP_053432526.1">
    <property type="nucleotide sequence ID" value="NZ_CP040441.1"/>
</dbReference>
<protein>
    <recommendedName>
        <fullName evidence="10">Four-carbon acid sugar kinase family protein</fullName>
    </recommendedName>
</protein>
<evidence type="ECO:0000259" key="8">
    <source>
        <dbReference type="Pfam" id="PF17042"/>
    </source>
</evidence>
<keyword evidence="6" id="KW-0119">Carbohydrate metabolism</keyword>
<dbReference type="GO" id="GO:0016301">
    <property type="term" value="F:kinase activity"/>
    <property type="evidence" value="ECO:0007669"/>
    <property type="project" value="UniProtKB-KW"/>
</dbReference>
<evidence type="ECO:0000256" key="2">
    <source>
        <dbReference type="ARBA" id="ARBA00022679"/>
    </source>
</evidence>
<feature type="domain" description="Four-carbon acid sugar kinase nucleotide binding" evidence="8">
    <location>
        <begin position="244"/>
        <end position="416"/>
    </location>
</feature>
<evidence type="ECO:0000256" key="6">
    <source>
        <dbReference type="ARBA" id="ARBA00023277"/>
    </source>
</evidence>
<reference evidence="9" key="1">
    <citation type="submission" date="2015-08" db="EMBL/GenBank/DDBJ databases">
        <title>Complete DNA Sequence of Pseudomonas syringae pv. actinidiae, the Causal Agent of Kiwifruit Canker Disease.</title>
        <authorList>
            <person name="Rikkerink E.H.A."/>
            <person name="Fineran P.C."/>
        </authorList>
    </citation>
    <scope>NUCLEOTIDE SEQUENCE</scope>
    <source>
        <strain evidence="9">DSM 13666</strain>
    </source>
</reference>
<proteinExistence type="inferred from homology"/>